<dbReference type="PANTHER" id="PTHR43376">
    <property type="entry name" value="OLIGOPEPTIDE TRANSPORT SYSTEM PERMEASE PROTEIN"/>
    <property type="match status" value="1"/>
</dbReference>
<keyword evidence="8" id="KW-1185">Reference proteome</keyword>
<reference evidence="7 8" key="1">
    <citation type="submission" date="2019-07" db="EMBL/GenBank/DDBJ databases">
        <title>Whole genome shotgun sequence of Rhodospirillum oryzae NBRC 107573.</title>
        <authorList>
            <person name="Hosoyama A."/>
            <person name="Uohara A."/>
            <person name="Ohji S."/>
            <person name="Ichikawa N."/>
        </authorList>
    </citation>
    <scope>NUCLEOTIDE SEQUENCE [LARGE SCALE GENOMIC DNA]</scope>
    <source>
        <strain evidence="7 8">NBRC 107573</strain>
    </source>
</reference>
<dbReference type="Pfam" id="PF00528">
    <property type="entry name" value="BPD_transp_1"/>
    <property type="match status" value="1"/>
</dbReference>
<feature type="transmembrane region" description="Helical" evidence="5">
    <location>
        <begin position="254"/>
        <end position="279"/>
    </location>
</feature>
<sequence>MSRRATARSLPGAVFGYALTLTLLVCLNFVALHALPGDPLTVLLGDATLVFPDEALRARLADLHGLDGSLGERFLRYVGRLARGDLGWSLSHAAPVRDLVIQMLPWTLALVACASVLAFVLGLGGGVEAALRHGSRENPWILATLAFLDSIPPFVKAILILFVFGLWLEVVPTAGALAPFSDTTGLARALELAHHAVAPVATLAVHETSKLLLFARGTTLALLSRPFLTVAVAKGVGPWRLRRAYLAPNALAAVVARTAALMSGMMAGAVFVETVFAYPGIGRLAVEAIAVRDLPLAQGLFLVLGAVILTLNLVADLIVLRLDARG</sequence>
<comment type="similarity">
    <text evidence="5">Belongs to the binding-protein-dependent transport system permease family.</text>
</comment>
<keyword evidence="2 5" id="KW-0812">Transmembrane</keyword>
<gene>
    <name evidence="7" type="ORF">ROR02_28180</name>
</gene>
<dbReference type="InterPro" id="IPR035906">
    <property type="entry name" value="MetI-like_sf"/>
</dbReference>
<dbReference type="AlphaFoldDB" id="A0A512HB49"/>
<dbReference type="GO" id="GO:0005886">
    <property type="term" value="C:plasma membrane"/>
    <property type="evidence" value="ECO:0007669"/>
    <property type="project" value="UniProtKB-SubCell"/>
</dbReference>
<evidence type="ECO:0000256" key="2">
    <source>
        <dbReference type="ARBA" id="ARBA00022692"/>
    </source>
</evidence>
<evidence type="ECO:0000313" key="8">
    <source>
        <dbReference type="Proteomes" id="UP000321567"/>
    </source>
</evidence>
<dbReference type="Gene3D" id="1.10.3720.10">
    <property type="entry name" value="MetI-like"/>
    <property type="match status" value="1"/>
</dbReference>
<comment type="caution">
    <text evidence="7">The sequence shown here is derived from an EMBL/GenBank/DDBJ whole genome shotgun (WGS) entry which is preliminary data.</text>
</comment>
<dbReference type="InterPro" id="IPR000515">
    <property type="entry name" value="MetI-like"/>
</dbReference>
<feature type="domain" description="ABC transmembrane type-1" evidence="6">
    <location>
        <begin position="104"/>
        <end position="319"/>
    </location>
</feature>
<comment type="subcellular location">
    <subcellularLocation>
        <location evidence="1 5">Cell membrane</location>
        <topology evidence="1 5">Multi-pass membrane protein</topology>
    </subcellularLocation>
</comment>
<evidence type="ECO:0000313" key="7">
    <source>
        <dbReference type="EMBL" id="GEO82687.1"/>
    </source>
</evidence>
<proteinExistence type="inferred from homology"/>
<name>A0A512HB49_9PROT</name>
<dbReference type="CDD" id="cd06261">
    <property type="entry name" value="TM_PBP2"/>
    <property type="match status" value="1"/>
</dbReference>
<feature type="transmembrane region" description="Helical" evidence="5">
    <location>
        <begin position="12"/>
        <end position="35"/>
    </location>
</feature>
<dbReference type="GO" id="GO:0055085">
    <property type="term" value="P:transmembrane transport"/>
    <property type="evidence" value="ECO:0007669"/>
    <property type="project" value="InterPro"/>
</dbReference>
<dbReference type="SUPFAM" id="SSF161098">
    <property type="entry name" value="MetI-like"/>
    <property type="match status" value="1"/>
</dbReference>
<evidence type="ECO:0000256" key="1">
    <source>
        <dbReference type="ARBA" id="ARBA00004651"/>
    </source>
</evidence>
<evidence type="ECO:0000256" key="5">
    <source>
        <dbReference type="RuleBase" id="RU363032"/>
    </source>
</evidence>
<dbReference type="EMBL" id="BJZO01000098">
    <property type="protein sequence ID" value="GEO82687.1"/>
    <property type="molecule type" value="Genomic_DNA"/>
</dbReference>
<keyword evidence="5" id="KW-0813">Transport</keyword>
<evidence type="ECO:0000256" key="3">
    <source>
        <dbReference type="ARBA" id="ARBA00022989"/>
    </source>
</evidence>
<feature type="transmembrane region" description="Helical" evidence="5">
    <location>
        <begin position="299"/>
        <end position="320"/>
    </location>
</feature>
<protein>
    <submittedName>
        <fullName evidence="7">ABC transporter permease</fullName>
    </submittedName>
</protein>
<feature type="transmembrane region" description="Helical" evidence="5">
    <location>
        <begin position="106"/>
        <end position="127"/>
    </location>
</feature>
<keyword evidence="4 5" id="KW-0472">Membrane</keyword>
<dbReference type="OrthoDB" id="7834831at2"/>
<evidence type="ECO:0000256" key="4">
    <source>
        <dbReference type="ARBA" id="ARBA00023136"/>
    </source>
</evidence>
<dbReference type="Proteomes" id="UP000321567">
    <property type="component" value="Unassembled WGS sequence"/>
</dbReference>
<keyword evidence="3 5" id="KW-1133">Transmembrane helix</keyword>
<organism evidence="7 8">
    <name type="scientific">Pararhodospirillum oryzae</name>
    <dbReference type="NCBI Taxonomy" id="478448"/>
    <lineage>
        <taxon>Bacteria</taxon>
        <taxon>Pseudomonadati</taxon>
        <taxon>Pseudomonadota</taxon>
        <taxon>Alphaproteobacteria</taxon>
        <taxon>Rhodospirillales</taxon>
        <taxon>Rhodospirillaceae</taxon>
        <taxon>Pararhodospirillum</taxon>
    </lineage>
</organism>
<dbReference type="PROSITE" id="PS50928">
    <property type="entry name" value="ABC_TM1"/>
    <property type="match status" value="1"/>
</dbReference>
<evidence type="ECO:0000259" key="6">
    <source>
        <dbReference type="PROSITE" id="PS50928"/>
    </source>
</evidence>
<dbReference type="PANTHER" id="PTHR43376:SF1">
    <property type="entry name" value="OLIGOPEPTIDE TRANSPORT SYSTEM PERMEASE PROTEIN"/>
    <property type="match status" value="1"/>
</dbReference>
<accession>A0A512HB49</accession>